<dbReference type="EMBL" id="CAJGYO010000004">
    <property type="protein sequence ID" value="CAD6222940.1"/>
    <property type="molecule type" value="Genomic_DNA"/>
</dbReference>
<evidence type="ECO:0000256" key="1">
    <source>
        <dbReference type="SAM" id="MobiDB-lite"/>
    </source>
</evidence>
<dbReference type="AlphaFoldDB" id="A0A811NKQ1"/>
<dbReference type="Proteomes" id="UP000604825">
    <property type="component" value="Unassembled WGS sequence"/>
</dbReference>
<organism evidence="2 3">
    <name type="scientific">Miscanthus lutarioriparius</name>
    <dbReference type="NCBI Taxonomy" id="422564"/>
    <lineage>
        <taxon>Eukaryota</taxon>
        <taxon>Viridiplantae</taxon>
        <taxon>Streptophyta</taxon>
        <taxon>Embryophyta</taxon>
        <taxon>Tracheophyta</taxon>
        <taxon>Spermatophyta</taxon>
        <taxon>Magnoliopsida</taxon>
        <taxon>Liliopsida</taxon>
        <taxon>Poales</taxon>
        <taxon>Poaceae</taxon>
        <taxon>PACMAD clade</taxon>
        <taxon>Panicoideae</taxon>
        <taxon>Andropogonodae</taxon>
        <taxon>Andropogoneae</taxon>
        <taxon>Saccharinae</taxon>
        <taxon>Miscanthus</taxon>
    </lineage>
</organism>
<proteinExistence type="predicted"/>
<keyword evidence="3" id="KW-1185">Reference proteome</keyword>
<accession>A0A811NKQ1</accession>
<name>A0A811NKQ1_9POAL</name>
<feature type="compositionally biased region" description="Acidic residues" evidence="1">
    <location>
        <begin position="179"/>
        <end position="197"/>
    </location>
</feature>
<protein>
    <submittedName>
        <fullName evidence="2">Uncharacterized protein</fullName>
    </submittedName>
</protein>
<gene>
    <name evidence="2" type="ORF">NCGR_LOCUS15458</name>
</gene>
<feature type="region of interest" description="Disordered" evidence="1">
    <location>
        <begin position="178"/>
        <end position="197"/>
    </location>
</feature>
<reference evidence="2" key="1">
    <citation type="submission" date="2020-10" db="EMBL/GenBank/DDBJ databases">
        <authorList>
            <person name="Han B."/>
            <person name="Lu T."/>
            <person name="Zhao Q."/>
            <person name="Huang X."/>
            <person name="Zhao Y."/>
        </authorList>
    </citation>
    <scope>NUCLEOTIDE SEQUENCE</scope>
</reference>
<evidence type="ECO:0000313" key="3">
    <source>
        <dbReference type="Proteomes" id="UP000604825"/>
    </source>
</evidence>
<evidence type="ECO:0000313" key="2">
    <source>
        <dbReference type="EMBL" id="CAD6222940.1"/>
    </source>
</evidence>
<comment type="caution">
    <text evidence="2">The sequence shown here is derived from an EMBL/GenBank/DDBJ whole genome shotgun (WGS) entry which is preliminary data.</text>
</comment>
<sequence length="277" mass="29476">MGSPSRAAAVAGAAAAAAAIAPSSWKPHREPSSQLPIGHDASAVVAKVAVDHSSASSSSGYCSPWNEVFTSSLQPPCMSSPSGCSPQQPGLATCVADADGADAVVGASSERAIEILFRFDLARKKRILSPDELDLINDLKSLLPRLEAEIAEADGADAVVEEEEEPLSPVLHMEAALKEEEEEEEEEEVDEEGVEEELLSPALQKECAIEILFRFDLARKKRILSADELDLIDDLKSLLPCLEAEIGEVNADGADAVEEEIGEVNADFKWALKDVLS</sequence>